<keyword evidence="12" id="KW-1185">Reference proteome</keyword>
<dbReference type="PROSITE" id="PS01053">
    <property type="entry name" value="ARGINASE_1"/>
    <property type="match status" value="1"/>
</dbReference>
<dbReference type="EMBL" id="MTSL01000048">
    <property type="protein sequence ID" value="PJF19672.1"/>
    <property type="molecule type" value="Genomic_DNA"/>
</dbReference>
<dbReference type="PANTHER" id="PTHR43782:SF3">
    <property type="entry name" value="ARGINASE"/>
    <property type="match status" value="1"/>
</dbReference>
<dbReference type="InterPro" id="IPR014033">
    <property type="entry name" value="Arginase"/>
</dbReference>
<dbReference type="PANTHER" id="PTHR43782">
    <property type="entry name" value="ARGINASE"/>
    <property type="match status" value="1"/>
</dbReference>
<dbReference type="GO" id="GO:0000050">
    <property type="term" value="P:urea cycle"/>
    <property type="evidence" value="ECO:0007669"/>
    <property type="project" value="UniProtKB-UniPathway"/>
</dbReference>
<evidence type="ECO:0000256" key="1">
    <source>
        <dbReference type="ARBA" id="ARBA00001936"/>
    </source>
</evidence>
<dbReference type="Proteomes" id="UP000240830">
    <property type="component" value="Unassembled WGS sequence"/>
</dbReference>
<dbReference type="GO" id="GO:0005829">
    <property type="term" value="C:cytosol"/>
    <property type="evidence" value="ECO:0007669"/>
    <property type="project" value="TreeGrafter"/>
</dbReference>
<evidence type="ECO:0000256" key="9">
    <source>
        <dbReference type="PROSITE-ProRule" id="PRU00742"/>
    </source>
</evidence>
<accession>A0A2H9TPL4</accession>
<evidence type="ECO:0000256" key="2">
    <source>
        <dbReference type="ARBA" id="ARBA00005098"/>
    </source>
</evidence>
<dbReference type="GO" id="GO:0006525">
    <property type="term" value="P:arginine metabolic process"/>
    <property type="evidence" value="ECO:0007669"/>
    <property type="project" value="UniProtKB-KW"/>
</dbReference>
<proteinExistence type="inferred from homology"/>
<name>A0A2H9TPL4_9FUNG</name>
<dbReference type="UniPathway" id="UPA00158">
    <property type="reaction ID" value="UER00270"/>
</dbReference>
<evidence type="ECO:0000256" key="3">
    <source>
        <dbReference type="ARBA" id="ARBA00012168"/>
    </source>
</evidence>
<dbReference type="InterPro" id="IPR006035">
    <property type="entry name" value="Ureohydrolase"/>
</dbReference>
<dbReference type="PROSITE" id="PS51409">
    <property type="entry name" value="ARGINASE_2"/>
    <property type="match status" value="1"/>
</dbReference>
<comment type="cofactor">
    <cofactor evidence="1">
        <name>Mn(2+)</name>
        <dbReference type="ChEBI" id="CHEBI:29035"/>
    </cofactor>
</comment>
<evidence type="ECO:0000256" key="10">
    <source>
        <dbReference type="RuleBase" id="RU003684"/>
    </source>
</evidence>
<organism evidence="11 12">
    <name type="scientific">Paramicrosporidium saccamoebae</name>
    <dbReference type="NCBI Taxonomy" id="1246581"/>
    <lineage>
        <taxon>Eukaryota</taxon>
        <taxon>Fungi</taxon>
        <taxon>Fungi incertae sedis</taxon>
        <taxon>Cryptomycota</taxon>
        <taxon>Cryptomycota incertae sedis</taxon>
        <taxon>Paramicrosporidium</taxon>
    </lineage>
</organism>
<evidence type="ECO:0000256" key="4">
    <source>
        <dbReference type="ARBA" id="ARBA00018123"/>
    </source>
</evidence>
<sequence length="355" mass="38569">MTPATTSTSGAQTAAAKNTNTIQDVPEMFVLAASRHGQRKAGVELAPEKLLTFCAFSEEAVDPKLTSVVVGEGKKIISTNKNPILRPEAVAATNLKLHDSIFGTTMELVKKGVLPKILTLGGDHSIAIGSVSAISNIIEKALEERTPVEFKKPELIVFWVDAHADINTPTTTSSGNLHGCPVSLLAGLDKKGWAELGCFSWAKERLESVNTGRESFIQTSRVVYIGLRDVDEPEQETIDRLEMMEYPMTRFNKEGRNVCKVITDALKTIDPRGEHPIHLSFDIDALDPKYAPSTGTPVPGGLKIEEGVEIIKVLGETKRLVSMDLVEVNPSLGTSEDVEETLRSASKLIEQFHAV</sequence>
<dbReference type="Gene3D" id="3.40.800.10">
    <property type="entry name" value="Ureohydrolase domain"/>
    <property type="match status" value="1"/>
</dbReference>
<dbReference type="AlphaFoldDB" id="A0A2H9TPL4"/>
<dbReference type="CDD" id="cd09989">
    <property type="entry name" value="Arginase"/>
    <property type="match status" value="1"/>
</dbReference>
<evidence type="ECO:0000256" key="5">
    <source>
        <dbReference type="ARBA" id="ARBA00022503"/>
    </source>
</evidence>
<gene>
    <name evidence="11" type="ORF">PSACC_00506</name>
</gene>
<protein>
    <recommendedName>
        <fullName evidence="4">Arginase</fullName>
        <ecNumber evidence="3">3.5.3.1</ecNumber>
    </recommendedName>
</protein>
<evidence type="ECO:0000313" key="11">
    <source>
        <dbReference type="EMBL" id="PJF19672.1"/>
    </source>
</evidence>
<comment type="similarity">
    <text evidence="9 10">Belongs to the arginase family.</text>
</comment>
<keyword evidence="6" id="KW-0479">Metal-binding</keyword>
<comment type="pathway">
    <text evidence="2">Nitrogen metabolism; urea cycle; L-ornithine and urea from L-arginine: step 1/1.</text>
</comment>
<dbReference type="EC" id="3.5.3.1" evidence="3"/>
<evidence type="ECO:0000256" key="8">
    <source>
        <dbReference type="ARBA" id="ARBA00023211"/>
    </source>
</evidence>
<evidence type="ECO:0000256" key="6">
    <source>
        <dbReference type="ARBA" id="ARBA00022723"/>
    </source>
</evidence>
<reference evidence="11 12" key="1">
    <citation type="submission" date="2016-10" db="EMBL/GenBank/DDBJ databases">
        <title>The genome of Paramicrosporidium saccamoebae is the missing link in understanding Cryptomycota and Microsporidia evolution.</title>
        <authorList>
            <person name="Quandt C.A."/>
            <person name="Beaudet D."/>
            <person name="Corsaro D."/>
            <person name="Michel R."/>
            <person name="Corradi N."/>
            <person name="James T."/>
        </authorList>
    </citation>
    <scope>NUCLEOTIDE SEQUENCE [LARGE SCALE GENOMIC DNA]</scope>
    <source>
        <strain evidence="11 12">KSL3</strain>
    </source>
</reference>
<evidence type="ECO:0000313" key="12">
    <source>
        <dbReference type="Proteomes" id="UP000240830"/>
    </source>
</evidence>
<keyword evidence="8" id="KW-0464">Manganese</keyword>
<dbReference type="Pfam" id="PF00491">
    <property type="entry name" value="Arginase"/>
    <property type="match status" value="1"/>
</dbReference>
<dbReference type="GO" id="GO:0004053">
    <property type="term" value="F:arginase activity"/>
    <property type="evidence" value="ECO:0007669"/>
    <property type="project" value="UniProtKB-EC"/>
</dbReference>
<keyword evidence="5" id="KW-0056">Arginine metabolism</keyword>
<dbReference type="SUPFAM" id="SSF52768">
    <property type="entry name" value="Arginase/deacetylase"/>
    <property type="match status" value="1"/>
</dbReference>
<dbReference type="GO" id="GO:0005634">
    <property type="term" value="C:nucleus"/>
    <property type="evidence" value="ECO:0007669"/>
    <property type="project" value="TreeGrafter"/>
</dbReference>
<keyword evidence="7 10" id="KW-0378">Hydrolase</keyword>
<dbReference type="GO" id="GO:0030145">
    <property type="term" value="F:manganese ion binding"/>
    <property type="evidence" value="ECO:0007669"/>
    <property type="project" value="TreeGrafter"/>
</dbReference>
<dbReference type="STRING" id="1246581.A0A2H9TPL4"/>
<comment type="caution">
    <text evidence="11">The sequence shown here is derived from an EMBL/GenBank/DDBJ whole genome shotgun (WGS) entry which is preliminary data.</text>
</comment>
<dbReference type="OrthoDB" id="9992747at2759"/>
<dbReference type="InterPro" id="IPR023696">
    <property type="entry name" value="Ureohydrolase_dom_sf"/>
</dbReference>
<dbReference type="InterPro" id="IPR020855">
    <property type="entry name" value="Ureohydrolase_Mn_BS"/>
</dbReference>
<evidence type="ECO:0000256" key="7">
    <source>
        <dbReference type="ARBA" id="ARBA00022801"/>
    </source>
</evidence>